<dbReference type="Gene3D" id="3.40.50.11380">
    <property type="match status" value="1"/>
</dbReference>
<proteinExistence type="inferred from homology"/>
<dbReference type="Gene3D" id="3.40.50.2000">
    <property type="entry name" value="Glycogen Phosphorylase B"/>
    <property type="match status" value="1"/>
</dbReference>
<dbReference type="Pfam" id="PF13844">
    <property type="entry name" value="Glyco_transf_41"/>
    <property type="match status" value="2"/>
</dbReference>
<dbReference type="SUPFAM" id="SSF48452">
    <property type="entry name" value="TPR-like"/>
    <property type="match status" value="2"/>
</dbReference>
<keyword evidence="4" id="KW-0328">Glycosyltransferase</keyword>
<reference evidence="9" key="1">
    <citation type="submission" date="2018-06" db="EMBL/GenBank/DDBJ databases">
        <authorList>
            <person name="Zhirakovskaya E."/>
        </authorList>
    </citation>
    <scope>NUCLEOTIDE SEQUENCE</scope>
</reference>
<dbReference type="AlphaFoldDB" id="A0A3B0Z844"/>
<dbReference type="Pfam" id="PF13414">
    <property type="entry name" value="TPR_11"/>
    <property type="match status" value="1"/>
</dbReference>
<dbReference type="Gene3D" id="1.25.40.10">
    <property type="entry name" value="Tetratricopeptide repeat domain"/>
    <property type="match status" value="5"/>
</dbReference>
<protein>
    <recommendedName>
        <fullName evidence="3">protein O-GlcNAc transferase</fullName>
        <ecNumber evidence="3">2.4.1.255</ecNumber>
    </recommendedName>
</protein>
<comment type="similarity">
    <text evidence="2">Belongs to the glycosyltransferase 41 family. O-GlcNAc transferase subfamily.</text>
</comment>
<evidence type="ECO:0000256" key="1">
    <source>
        <dbReference type="ARBA" id="ARBA00004922"/>
    </source>
</evidence>
<dbReference type="InterPro" id="IPR019734">
    <property type="entry name" value="TPR_rpt"/>
</dbReference>
<evidence type="ECO:0000256" key="3">
    <source>
        <dbReference type="ARBA" id="ARBA00011970"/>
    </source>
</evidence>
<keyword evidence="7" id="KW-0802">TPR repeat</keyword>
<evidence type="ECO:0000259" key="8">
    <source>
        <dbReference type="Pfam" id="PF13844"/>
    </source>
</evidence>
<dbReference type="PANTHER" id="PTHR44366">
    <property type="entry name" value="UDP-N-ACETYLGLUCOSAMINE--PEPTIDE N-ACETYLGLUCOSAMINYLTRANSFERASE 110 KDA SUBUNIT"/>
    <property type="match status" value="1"/>
</dbReference>
<dbReference type="UniPathway" id="UPA00378"/>
<dbReference type="InterPro" id="IPR029489">
    <property type="entry name" value="OGT/SEC/SPY_C"/>
</dbReference>
<dbReference type="InterPro" id="IPR011990">
    <property type="entry name" value="TPR-like_helical_dom_sf"/>
</dbReference>
<evidence type="ECO:0000256" key="5">
    <source>
        <dbReference type="ARBA" id="ARBA00022679"/>
    </source>
</evidence>
<evidence type="ECO:0000256" key="7">
    <source>
        <dbReference type="ARBA" id="ARBA00022803"/>
    </source>
</evidence>
<dbReference type="SMART" id="SM00028">
    <property type="entry name" value="TPR"/>
    <property type="match status" value="9"/>
</dbReference>
<evidence type="ECO:0000256" key="6">
    <source>
        <dbReference type="ARBA" id="ARBA00022737"/>
    </source>
</evidence>
<dbReference type="EC" id="2.4.1.255" evidence="3"/>
<dbReference type="PROSITE" id="PS50005">
    <property type="entry name" value="TPR"/>
    <property type="match status" value="7"/>
</dbReference>
<dbReference type="Pfam" id="PF13432">
    <property type="entry name" value="TPR_16"/>
    <property type="match status" value="1"/>
</dbReference>
<dbReference type="GO" id="GO:0097363">
    <property type="term" value="F:protein O-acetylglucosaminyltransferase activity"/>
    <property type="evidence" value="ECO:0007669"/>
    <property type="project" value="UniProtKB-EC"/>
</dbReference>
<dbReference type="PANTHER" id="PTHR44366:SF1">
    <property type="entry name" value="UDP-N-ACETYLGLUCOSAMINE--PEPTIDE N-ACETYLGLUCOSAMINYLTRANSFERASE 110 KDA SUBUNIT"/>
    <property type="match status" value="1"/>
</dbReference>
<evidence type="ECO:0000256" key="2">
    <source>
        <dbReference type="ARBA" id="ARBA00005386"/>
    </source>
</evidence>
<dbReference type="GO" id="GO:0006493">
    <property type="term" value="P:protein O-linked glycosylation"/>
    <property type="evidence" value="ECO:0007669"/>
    <property type="project" value="InterPro"/>
</dbReference>
<evidence type="ECO:0000313" key="9">
    <source>
        <dbReference type="EMBL" id="VAW89595.1"/>
    </source>
</evidence>
<dbReference type="Pfam" id="PF13176">
    <property type="entry name" value="TPR_7"/>
    <property type="match status" value="1"/>
</dbReference>
<sequence>MLNSYFLLFIPGADFVAKKANRKKNSKARHKKNSPSSIATTNAADVTRLLERALEYFRRDEFFRAENIYRKVLDHDPVNEDALHFIGMIYTQNEQHAELVKRYDRALIKDPKSVSIYNNRGISLVYQREFWLAIASFERALDISPDDADTHTNLGGAFNRIGEYEKSLEHYKKAVSISPLHTEAHYNLGNTYRKLKCFDEAVACFNRALAIDPQHKDAFYNLCLISRNVCDWSRYQEFEREMLRRAQTAKSMLMPFNLLSWCDDPEVQLACARNYIDDIIPLNTPRLDTVPELANGRVKIGYLSSDFRQHVVAQLIVELFELHDRDKFEVFAFSHGPEDGSELSARLVKAVDHFIAVGHLSDSDVARLIQQQEIAILVDLNGHSKGARTRILALRPAPIQINYLGYIGTMGASFIDYVVVDKTAVPAEMQPFFSEKLLQLPCYMVHDSQRVIASETMTRAEAGLPEAGFVYCCFNNSYKITPKVFDIWMRCLLAVPDSVLWLVEESEALQRNLRQEAESRGVNSARLIFAARILPAQHLARLRLADLFLDTLIYNAGATACDALWAGLPVLTCQGNSFVARMGGGLVSAAGVPELVVDTLSEYERLAVELADKRADKFGLLQSLRERLITQRGASLLFDSQRFCNELEKSYLDIWAQWLESQASMESSVHDSAIHKVMLNDAIALHQQGELDGAERGYRSLLKMNPSEANALHLLGTIQAQRGRVSEAIDLYHQAININPQLTGAYNNLGVALYGRGHYQQASESFRQAVELMPNAESCFNLGNCLYELKKYDEAILLYQQALEINPHHVQASINLKASMKVIS</sequence>
<comment type="pathway">
    <text evidence="1">Protein modification; protein glycosylation.</text>
</comment>
<feature type="domain" description="O-GlcNAc transferase C-terminal" evidence="8">
    <location>
        <begin position="291"/>
        <end position="450"/>
    </location>
</feature>
<dbReference type="SUPFAM" id="SSF53756">
    <property type="entry name" value="UDP-Glycosyltransferase/glycogen phosphorylase"/>
    <property type="match status" value="1"/>
</dbReference>
<keyword evidence="5" id="KW-0808">Transferase</keyword>
<feature type="domain" description="O-GlcNAc transferase C-terminal" evidence="8">
    <location>
        <begin position="457"/>
        <end position="647"/>
    </location>
</feature>
<organism evidence="9">
    <name type="scientific">hydrothermal vent metagenome</name>
    <dbReference type="NCBI Taxonomy" id="652676"/>
    <lineage>
        <taxon>unclassified sequences</taxon>
        <taxon>metagenomes</taxon>
        <taxon>ecological metagenomes</taxon>
    </lineage>
</organism>
<dbReference type="PROSITE" id="PS50293">
    <property type="entry name" value="TPR_REGION"/>
    <property type="match status" value="5"/>
</dbReference>
<keyword evidence="6" id="KW-0677">Repeat</keyword>
<name>A0A3B0Z844_9ZZZZ</name>
<accession>A0A3B0Z844</accession>
<dbReference type="Pfam" id="PF00515">
    <property type="entry name" value="TPR_1"/>
    <property type="match status" value="2"/>
</dbReference>
<dbReference type="InterPro" id="IPR037919">
    <property type="entry name" value="OGT"/>
</dbReference>
<gene>
    <name evidence="9" type="ORF">MNBD_GAMMA17-393</name>
</gene>
<evidence type="ECO:0000256" key="4">
    <source>
        <dbReference type="ARBA" id="ARBA00022676"/>
    </source>
</evidence>
<dbReference type="EMBL" id="UOFQ01000143">
    <property type="protein sequence ID" value="VAW89595.1"/>
    <property type="molecule type" value="Genomic_DNA"/>
</dbReference>